<reference evidence="2 3" key="1">
    <citation type="submission" date="2020-08" db="EMBL/GenBank/DDBJ databases">
        <title>Genomic Encyclopedia of Type Strains, Phase IV (KMG-V): Genome sequencing to study the core and pangenomes of soil and plant-associated prokaryotes.</title>
        <authorList>
            <person name="Whitman W."/>
        </authorList>
    </citation>
    <scope>NUCLEOTIDE SEQUENCE [LARGE SCALE GENOMIC DNA]</scope>
    <source>
        <strain evidence="2 3">S3M1</strain>
    </source>
</reference>
<dbReference type="EMBL" id="JACHCE010000008">
    <property type="protein sequence ID" value="MBB5638352.1"/>
    <property type="molecule type" value="Genomic_DNA"/>
</dbReference>
<sequence>MFKNYSYMNFIAFISSSLVCNPIILTFLKLKSYEN</sequence>
<organism evidence="2 3">
    <name type="scientific">Pedobacter cryoconitis</name>
    <dbReference type="NCBI Taxonomy" id="188932"/>
    <lineage>
        <taxon>Bacteria</taxon>
        <taxon>Pseudomonadati</taxon>
        <taxon>Bacteroidota</taxon>
        <taxon>Sphingobacteriia</taxon>
        <taxon>Sphingobacteriales</taxon>
        <taxon>Sphingobacteriaceae</taxon>
        <taxon>Pedobacter</taxon>
    </lineage>
</organism>
<evidence type="ECO:0000313" key="2">
    <source>
        <dbReference type="EMBL" id="MBB5638352.1"/>
    </source>
</evidence>
<name>A0A7W8ZQL1_9SPHI</name>
<dbReference type="AlphaFoldDB" id="A0A7W8ZQL1"/>
<gene>
    <name evidence="2" type="ORF">HDE68_004281</name>
</gene>
<proteinExistence type="predicted"/>
<feature type="transmembrane region" description="Helical" evidence="1">
    <location>
        <begin position="6"/>
        <end position="28"/>
    </location>
</feature>
<keyword evidence="1" id="KW-0472">Membrane</keyword>
<keyword evidence="1" id="KW-1133">Transmembrane helix</keyword>
<comment type="caution">
    <text evidence="2">The sequence shown here is derived from an EMBL/GenBank/DDBJ whole genome shotgun (WGS) entry which is preliminary data.</text>
</comment>
<keyword evidence="1" id="KW-0812">Transmembrane</keyword>
<protein>
    <submittedName>
        <fullName evidence="2">Uncharacterized protein</fullName>
    </submittedName>
</protein>
<dbReference type="Proteomes" id="UP000537204">
    <property type="component" value="Unassembled WGS sequence"/>
</dbReference>
<evidence type="ECO:0000313" key="3">
    <source>
        <dbReference type="Proteomes" id="UP000537204"/>
    </source>
</evidence>
<evidence type="ECO:0000256" key="1">
    <source>
        <dbReference type="SAM" id="Phobius"/>
    </source>
</evidence>
<accession>A0A7W8ZQL1</accession>